<feature type="compositionally biased region" description="Polar residues" evidence="1">
    <location>
        <begin position="310"/>
        <end position="325"/>
    </location>
</feature>
<comment type="caution">
    <text evidence="2">The sequence shown here is derived from an EMBL/GenBank/DDBJ whole genome shotgun (WGS) entry which is preliminary data.</text>
</comment>
<feature type="region of interest" description="Disordered" evidence="1">
    <location>
        <begin position="293"/>
        <end position="327"/>
    </location>
</feature>
<keyword evidence="3" id="KW-1185">Reference proteome</keyword>
<accession>A0AAV9ZU28</accession>
<reference evidence="2 3" key="1">
    <citation type="journal article" date="2024" name="J Genomics">
        <title>Draft genome sequencing and assembly of Favolaschia claudopus CIRM-BRFM 2984 isolated from oak limbs.</title>
        <authorList>
            <person name="Navarro D."/>
            <person name="Drula E."/>
            <person name="Chaduli D."/>
            <person name="Cazenave R."/>
            <person name="Ahrendt S."/>
            <person name="Wang J."/>
            <person name="Lipzen A."/>
            <person name="Daum C."/>
            <person name="Barry K."/>
            <person name="Grigoriev I.V."/>
            <person name="Favel A."/>
            <person name="Rosso M.N."/>
            <person name="Martin F."/>
        </authorList>
    </citation>
    <scope>NUCLEOTIDE SEQUENCE [LARGE SCALE GENOMIC DNA]</scope>
    <source>
        <strain evidence="2 3">CIRM-BRFM 2984</strain>
    </source>
</reference>
<proteinExistence type="predicted"/>
<protein>
    <submittedName>
        <fullName evidence="2">Uncharacterized protein</fullName>
    </submittedName>
</protein>
<evidence type="ECO:0000256" key="1">
    <source>
        <dbReference type="SAM" id="MobiDB-lite"/>
    </source>
</evidence>
<gene>
    <name evidence="2" type="ORF">R3P38DRAFT_2803399</name>
</gene>
<evidence type="ECO:0000313" key="2">
    <source>
        <dbReference type="EMBL" id="KAK6992016.1"/>
    </source>
</evidence>
<dbReference type="EMBL" id="JAWWNJ010000114">
    <property type="protein sequence ID" value="KAK6992016.1"/>
    <property type="molecule type" value="Genomic_DNA"/>
</dbReference>
<feature type="compositionally biased region" description="Basic and acidic residues" evidence="1">
    <location>
        <begin position="43"/>
        <end position="62"/>
    </location>
</feature>
<organism evidence="2 3">
    <name type="scientific">Favolaschia claudopus</name>
    <dbReference type="NCBI Taxonomy" id="2862362"/>
    <lineage>
        <taxon>Eukaryota</taxon>
        <taxon>Fungi</taxon>
        <taxon>Dikarya</taxon>
        <taxon>Basidiomycota</taxon>
        <taxon>Agaricomycotina</taxon>
        <taxon>Agaricomycetes</taxon>
        <taxon>Agaricomycetidae</taxon>
        <taxon>Agaricales</taxon>
        <taxon>Marasmiineae</taxon>
        <taxon>Mycenaceae</taxon>
        <taxon>Favolaschia</taxon>
    </lineage>
</organism>
<dbReference type="Proteomes" id="UP001362999">
    <property type="component" value="Unassembled WGS sequence"/>
</dbReference>
<evidence type="ECO:0000313" key="3">
    <source>
        <dbReference type="Proteomes" id="UP001362999"/>
    </source>
</evidence>
<name>A0AAV9ZU28_9AGAR</name>
<feature type="region of interest" description="Disordered" evidence="1">
    <location>
        <begin position="43"/>
        <end position="74"/>
    </location>
</feature>
<dbReference type="AlphaFoldDB" id="A0AAV9ZU28"/>
<sequence length="370" mass="40392">MSDLASFRADLLAGPYYLGNEDVISSLAWKKVGRDEMVVSAEEAAKHASNMEKQSNTDHDNEGSEGGEGVGADNLNPVGLTVVAMVSPENCYLTPCANWNGPTEFDPSFADIKLNCRLVAPLNSLFAGDFQFAMKTITKLMAQVETDGYKKSGIFNFSENPKIGFKIRHIVFEPKEEDDDGDGELKRGDKQKKKADDPSIVELFVLQDWPVKNAAAKEALEGMENSHQVIPIRAYDVDGDLISPAHYMSKLSGAVVCATLTLSHWKIGRDKRDTYTADIESLRVLVPASVAGSSSPRKRRVAPIAKKDPGTSQESQATQNFSASQPGMPLTQILYGQVGRGRLCDSNDTRSSQGQARERKSQSINLKIAF</sequence>